<accession>A0A6J5S260</accession>
<proteinExistence type="predicted"/>
<gene>
    <name evidence="2" type="ORF">UFOVP1326_15</name>
    <name evidence="3" type="ORF">UFOVP1436_24</name>
</gene>
<evidence type="ECO:0000313" key="3">
    <source>
        <dbReference type="EMBL" id="CAB4212633.1"/>
    </source>
</evidence>
<dbReference type="InterPro" id="IPR044925">
    <property type="entry name" value="His-Me_finger_sf"/>
</dbReference>
<dbReference type="EMBL" id="LR797276">
    <property type="protein sequence ID" value="CAB4199044.1"/>
    <property type="molecule type" value="Genomic_DNA"/>
</dbReference>
<evidence type="ECO:0000256" key="1">
    <source>
        <dbReference type="SAM" id="MobiDB-lite"/>
    </source>
</evidence>
<sequence length="126" mass="14093">MPFKYATPTDRILANTIVSEDSGYNGSRCWVWTGRTKTNASGMRYGCISLRYQRGPRKGKVYTMLVHRYVLRVIKGLRMTPKSVGRHLCNNSLCCHPEHLAGGSIKTNNRDTVKAGRHRNGATGPL</sequence>
<dbReference type="EMBL" id="LR797388">
    <property type="protein sequence ID" value="CAB4212633.1"/>
    <property type="molecule type" value="Genomic_DNA"/>
</dbReference>
<evidence type="ECO:0000313" key="2">
    <source>
        <dbReference type="EMBL" id="CAB4199044.1"/>
    </source>
</evidence>
<organism evidence="2">
    <name type="scientific">uncultured Caudovirales phage</name>
    <dbReference type="NCBI Taxonomy" id="2100421"/>
    <lineage>
        <taxon>Viruses</taxon>
        <taxon>Duplodnaviria</taxon>
        <taxon>Heunggongvirae</taxon>
        <taxon>Uroviricota</taxon>
        <taxon>Caudoviricetes</taxon>
        <taxon>Peduoviridae</taxon>
        <taxon>Maltschvirus</taxon>
        <taxon>Maltschvirus maltsch</taxon>
    </lineage>
</organism>
<evidence type="ECO:0008006" key="4">
    <source>
        <dbReference type="Google" id="ProtNLM"/>
    </source>
</evidence>
<reference evidence="2" key="1">
    <citation type="submission" date="2020-05" db="EMBL/GenBank/DDBJ databases">
        <authorList>
            <person name="Chiriac C."/>
            <person name="Salcher M."/>
            <person name="Ghai R."/>
            <person name="Kavagutti S V."/>
        </authorList>
    </citation>
    <scope>NUCLEOTIDE SEQUENCE</scope>
</reference>
<name>A0A6J5S260_9CAUD</name>
<feature type="region of interest" description="Disordered" evidence="1">
    <location>
        <begin position="105"/>
        <end position="126"/>
    </location>
</feature>
<protein>
    <recommendedName>
        <fullName evidence="4">HNH nuclease</fullName>
    </recommendedName>
</protein>
<dbReference type="SUPFAM" id="SSF54060">
    <property type="entry name" value="His-Me finger endonucleases"/>
    <property type="match status" value="1"/>
</dbReference>